<dbReference type="InterPro" id="IPR011182">
    <property type="entry name" value="L-Asp_DH"/>
</dbReference>
<accession>A7S563</accession>
<comment type="similarity">
    <text evidence="1">Belongs to the L-aspartate dehydrogenase family.</text>
</comment>
<evidence type="ECO:0000313" key="6">
    <source>
        <dbReference type="Proteomes" id="UP000001593"/>
    </source>
</evidence>
<dbReference type="EMBL" id="DS469581">
    <property type="protein sequence ID" value="EDO41188.1"/>
    <property type="molecule type" value="Genomic_DNA"/>
</dbReference>
<dbReference type="InterPro" id="IPR005106">
    <property type="entry name" value="Asp/hSer_DH_NAD-bd"/>
</dbReference>
<evidence type="ECO:0000259" key="3">
    <source>
        <dbReference type="Pfam" id="PF01958"/>
    </source>
</evidence>
<dbReference type="PIRSF" id="PIRSF005227">
    <property type="entry name" value="Asp_dh_NAD_syn"/>
    <property type="match status" value="1"/>
</dbReference>
<feature type="domain" description="Aspartate/homoserine dehydrogenase NAD-binding" evidence="4">
    <location>
        <begin position="7"/>
        <end position="115"/>
    </location>
</feature>
<evidence type="ECO:0000256" key="2">
    <source>
        <dbReference type="ARBA" id="ARBA00020169"/>
    </source>
</evidence>
<dbReference type="SUPFAM" id="SSF51735">
    <property type="entry name" value="NAD(P)-binding Rossmann-fold domains"/>
    <property type="match status" value="1"/>
</dbReference>
<dbReference type="PhylomeDB" id="A7S563"/>
<dbReference type="GO" id="GO:0033735">
    <property type="term" value="F:aspartate dehydrogenase [NAD(P)+] activity"/>
    <property type="evidence" value="ECO:0007669"/>
    <property type="project" value="InterPro"/>
</dbReference>
<dbReference type="HOGENOM" id="CLU_063528_0_0_1"/>
<proteinExistence type="inferred from homology"/>
<keyword evidence="6" id="KW-1185">Reference proteome</keyword>
<dbReference type="eggNOG" id="ENOG502QVGC">
    <property type="taxonomic scope" value="Eukaryota"/>
</dbReference>
<dbReference type="Gene3D" id="3.40.50.720">
    <property type="entry name" value="NAD(P)-binding Rossmann-like Domain"/>
    <property type="match status" value="1"/>
</dbReference>
<dbReference type="Gene3D" id="3.30.360.10">
    <property type="entry name" value="Dihydrodipicolinate Reductase, domain 2"/>
    <property type="match status" value="1"/>
</dbReference>
<name>A7S563_NEMVE</name>
<reference evidence="5 6" key="1">
    <citation type="journal article" date="2007" name="Science">
        <title>Sea anemone genome reveals ancestral eumetazoan gene repertoire and genomic organization.</title>
        <authorList>
            <person name="Putnam N.H."/>
            <person name="Srivastava M."/>
            <person name="Hellsten U."/>
            <person name="Dirks B."/>
            <person name="Chapman J."/>
            <person name="Salamov A."/>
            <person name="Terry A."/>
            <person name="Shapiro H."/>
            <person name="Lindquist E."/>
            <person name="Kapitonov V.V."/>
            <person name="Jurka J."/>
            <person name="Genikhovich G."/>
            <person name="Grigoriev I.V."/>
            <person name="Lucas S.M."/>
            <person name="Steele R.E."/>
            <person name="Finnerty J.R."/>
            <person name="Technau U."/>
            <person name="Martindale M.Q."/>
            <person name="Rokhsar D.S."/>
        </authorList>
    </citation>
    <scope>NUCLEOTIDE SEQUENCE [LARGE SCALE GENOMIC DNA]</scope>
    <source>
        <strain evidence="6">CH2 X CH6</strain>
    </source>
</reference>
<dbReference type="GO" id="GO:0009435">
    <property type="term" value="P:NAD+ biosynthetic process"/>
    <property type="evidence" value="ECO:0007669"/>
    <property type="project" value="InterPro"/>
</dbReference>
<dbReference type="InParanoid" id="A7S563"/>
<dbReference type="InterPro" id="IPR036291">
    <property type="entry name" value="NAD(P)-bd_dom_sf"/>
</dbReference>
<dbReference type="SUPFAM" id="SSF55347">
    <property type="entry name" value="Glyceraldehyde-3-phosphate dehydrogenase-like, C-terminal domain"/>
    <property type="match status" value="1"/>
</dbReference>
<dbReference type="PANTHER" id="PTHR31873:SF6">
    <property type="entry name" value="ASPARTATE DEHYDROGENASE DOMAIN-CONTAINING PROTEIN"/>
    <property type="match status" value="1"/>
</dbReference>
<dbReference type="PANTHER" id="PTHR31873">
    <property type="entry name" value="L-ASPARTATE DEHYDROGENASE-RELATED"/>
    <property type="match status" value="1"/>
</dbReference>
<evidence type="ECO:0000256" key="1">
    <source>
        <dbReference type="ARBA" id="ARBA00008331"/>
    </source>
</evidence>
<dbReference type="InterPro" id="IPR002811">
    <property type="entry name" value="Asp_DH"/>
</dbReference>
<organism evidence="5 6">
    <name type="scientific">Nematostella vectensis</name>
    <name type="common">Starlet sea anemone</name>
    <dbReference type="NCBI Taxonomy" id="45351"/>
    <lineage>
        <taxon>Eukaryota</taxon>
        <taxon>Metazoa</taxon>
        <taxon>Cnidaria</taxon>
        <taxon>Anthozoa</taxon>
        <taxon>Hexacorallia</taxon>
        <taxon>Actiniaria</taxon>
        <taxon>Edwardsiidae</taxon>
        <taxon>Nematostella</taxon>
    </lineage>
</organism>
<protein>
    <recommendedName>
        <fullName evidence="2">Aspartate dehydrogenase domain-containing protein</fullName>
    </recommendedName>
</protein>
<dbReference type="GO" id="GO:0050661">
    <property type="term" value="F:NADP binding"/>
    <property type="evidence" value="ECO:0007669"/>
    <property type="project" value="InterPro"/>
</dbReference>
<dbReference type="AlphaFoldDB" id="A7S563"/>
<gene>
    <name evidence="5" type="ORF">NEMVEDRAFT_v1g166591</name>
</gene>
<evidence type="ECO:0000313" key="5">
    <source>
        <dbReference type="EMBL" id="EDO41188.1"/>
    </source>
</evidence>
<sequence>MRIGIVGFGHLGKYLYEAISTRDDLEVAFVWNRSKESMEGKIEEQLILTDLSLCAERKADLIVEVAHPAVIKQYGLALLNAADLMIGSPTVLANSDVEERLRAKAEKGPHAVYVPSGALWGGENIKKMADRGTLKGLKITMRKHPSCFKLADPLESKAKEKYQQNPDMPTILYDGPVRGLCPLAPNNVNTMAAAATAAHNLGFDVVQGCLVADTSLNAHIVEVDVTGLNGFTVKTVRTNPSAPGAVTGNATFASFLSSILSMYYEITQLCFFF</sequence>
<dbReference type="Pfam" id="PF03447">
    <property type="entry name" value="NAD_binding_3"/>
    <property type="match status" value="1"/>
</dbReference>
<evidence type="ECO:0000259" key="4">
    <source>
        <dbReference type="Pfam" id="PF03447"/>
    </source>
</evidence>
<feature type="domain" description="Aspartate dehydrogenase" evidence="3">
    <location>
        <begin position="167"/>
        <end position="251"/>
    </location>
</feature>
<dbReference type="OMA" id="KHPTSFK"/>
<dbReference type="Proteomes" id="UP000001593">
    <property type="component" value="Unassembled WGS sequence"/>
</dbReference>
<dbReference type="Pfam" id="PF01958">
    <property type="entry name" value="Asp_DH_C"/>
    <property type="match status" value="1"/>
</dbReference>